<proteinExistence type="predicted"/>
<organism evidence="1 2">
    <name type="scientific">Heterorhabditis bacteriophora</name>
    <name type="common">Entomopathogenic nematode worm</name>
    <dbReference type="NCBI Taxonomy" id="37862"/>
    <lineage>
        <taxon>Eukaryota</taxon>
        <taxon>Metazoa</taxon>
        <taxon>Ecdysozoa</taxon>
        <taxon>Nematoda</taxon>
        <taxon>Chromadorea</taxon>
        <taxon>Rhabditida</taxon>
        <taxon>Rhabditina</taxon>
        <taxon>Rhabditomorpha</taxon>
        <taxon>Strongyloidea</taxon>
        <taxon>Heterorhabditidae</taxon>
        <taxon>Heterorhabditis</taxon>
    </lineage>
</organism>
<sequence>MMEFCTNNNKASNSFEWAKRSSTKIGTVFSESDSRLMPKKKGKAVTEPITSASSSNTFKILSIAKKWESFDATDDEAESDIASSCQRINLEETGRN</sequence>
<keyword evidence="1" id="KW-1185">Reference proteome</keyword>
<name>A0A1I7XI32_HETBA</name>
<dbReference type="AlphaFoldDB" id="A0A1I7XI32"/>
<dbReference type="WBParaSite" id="Hba_17164">
    <property type="protein sequence ID" value="Hba_17164"/>
    <property type="gene ID" value="Hba_17164"/>
</dbReference>
<accession>A0A1I7XI32</accession>
<reference evidence="2" key="1">
    <citation type="submission" date="2016-11" db="UniProtKB">
        <authorList>
            <consortium name="WormBaseParasite"/>
        </authorList>
    </citation>
    <scope>IDENTIFICATION</scope>
</reference>
<evidence type="ECO:0000313" key="2">
    <source>
        <dbReference type="WBParaSite" id="Hba_17164"/>
    </source>
</evidence>
<protein>
    <submittedName>
        <fullName evidence="2">Uncharacterized protein</fullName>
    </submittedName>
</protein>
<dbReference type="Proteomes" id="UP000095283">
    <property type="component" value="Unplaced"/>
</dbReference>
<evidence type="ECO:0000313" key="1">
    <source>
        <dbReference type="Proteomes" id="UP000095283"/>
    </source>
</evidence>